<gene>
    <name evidence="8" type="ORF">HCK00_18390</name>
</gene>
<keyword evidence="2 7" id="KW-0812">Transmembrane</keyword>
<evidence type="ECO:0000313" key="8">
    <source>
        <dbReference type="EMBL" id="NJQ02457.1"/>
    </source>
</evidence>
<dbReference type="Proteomes" id="UP000695264">
    <property type="component" value="Unassembled WGS sequence"/>
</dbReference>
<evidence type="ECO:0000313" key="9">
    <source>
        <dbReference type="Proteomes" id="UP000695264"/>
    </source>
</evidence>
<evidence type="ECO:0008006" key="10">
    <source>
        <dbReference type="Google" id="ProtNLM"/>
    </source>
</evidence>
<protein>
    <recommendedName>
        <fullName evidence="10">VIT family protein</fullName>
    </recommendedName>
</protein>
<evidence type="ECO:0000256" key="5">
    <source>
        <dbReference type="SAM" id="Coils"/>
    </source>
</evidence>
<keyword evidence="4 7" id="KW-0472">Membrane</keyword>
<keyword evidence="5" id="KW-0175">Coiled coil</keyword>
<feature type="transmembrane region" description="Helical" evidence="7">
    <location>
        <begin position="194"/>
        <end position="216"/>
    </location>
</feature>
<feature type="compositionally biased region" description="Low complexity" evidence="6">
    <location>
        <begin position="24"/>
        <end position="35"/>
    </location>
</feature>
<keyword evidence="3 7" id="KW-1133">Transmembrane helix</keyword>
<proteinExistence type="predicted"/>
<organism evidence="8 9">
    <name type="scientific">Streptomyces zingiberis</name>
    <dbReference type="NCBI Taxonomy" id="2053010"/>
    <lineage>
        <taxon>Bacteria</taxon>
        <taxon>Bacillati</taxon>
        <taxon>Actinomycetota</taxon>
        <taxon>Actinomycetes</taxon>
        <taxon>Kitasatosporales</taxon>
        <taxon>Streptomycetaceae</taxon>
        <taxon>Streptomyces</taxon>
    </lineage>
</organism>
<evidence type="ECO:0000256" key="1">
    <source>
        <dbReference type="ARBA" id="ARBA00004127"/>
    </source>
</evidence>
<feature type="coiled-coil region" evidence="5">
    <location>
        <begin position="118"/>
        <end position="145"/>
    </location>
</feature>
<name>A0ABX1C3H0_9ACTN</name>
<feature type="compositionally biased region" description="Basic and acidic residues" evidence="6">
    <location>
        <begin position="41"/>
        <end position="58"/>
    </location>
</feature>
<dbReference type="Pfam" id="PF01988">
    <property type="entry name" value="VIT1"/>
    <property type="match status" value="1"/>
</dbReference>
<comment type="subcellular location">
    <subcellularLocation>
        <location evidence="1">Endomembrane system</location>
        <topology evidence="1">Multi-pass membrane protein</topology>
    </subcellularLocation>
</comment>
<evidence type="ECO:0000256" key="2">
    <source>
        <dbReference type="ARBA" id="ARBA00022692"/>
    </source>
</evidence>
<feature type="region of interest" description="Disordered" evidence="6">
    <location>
        <begin position="1"/>
        <end position="59"/>
    </location>
</feature>
<dbReference type="PANTHER" id="PTHR31851">
    <property type="entry name" value="FE(2+)/MN(2+) TRANSPORTER PCL1"/>
    <property type="match status" value="1"/>
</dbReference>
<dbReference type="CDD" id="cd02433">
    <property type="entry name" value="Nodulin-21_like_2"/>
    <property type="match status" value="1"/>
</dbReference>
<sequence>MAVTDGAGRPYADTPPGPTTQDHPALPASPASPASGGTAQDAHRPHEAHRDNHTHRDVNGGWLRPAVFGAMDGLVSNLALITGVAGGDVATRTIVITGLAGLAAGAFSMAAGEYTSVASQRELVLAELEVERDEIRRNPREEQEELAALYVSRGVEPELAREVARQLSRDPDQALEIHVREELGVDPAELPSPAVAAVSSFGAFAVGAVLPVLPFLLGAERLWPAVLTALAGLFLCGAVVAKVTARSWWYSGLRQLLLGGAAAALTYGLGSVLGTAVG</sequence>
<dbReference type="RefSeq" id="WP_168103111.1">
    <property type="nucleotide sequence ID" value="NZ_JAATEN010000014.1"/>
</dbReference>
<accession>A0ABX1C3H0</accession>
<comment type="caution">
    <text evidence="8">The sequence shown here is derived from an EMBL/GenBank/DDBJ whole genome shotgun (WGS) entry which is preliminary data.</text>
</comment>
<evidence type="ECO:0000256" key="3">
    <source>
        <dbReference type="ARBA" id="ARBA00022989"/>
    </source>
</evidence>
<feature type="transmembrane region" description="Helical" evidence="7">
    <location>
        <begin position="222"/>
        <end position="244"/>
    </location>
</feature>
<reference evidence="8 9" key="1">
    <citation type="submission" date="2020-03" db="EMBL/GenBank/DDBJ databases">
        <title>WGS of actinomycetes isolated from Thailand.</title>
        <authorList>
            <person name="Thawai C."/>
        </authorList>
    </citation>
    <scope>NUCLEOTIDE SEQUENCE [LARGE SCALE GENOMIC DNA]</scope>
    <source>
        <strain evidence="8 9">PLAI 1-29</strain>
    </source>
</reference>
<feature type="transmembrane region" description="Helical" evidence="7">
    <location>
        <begin position="256"/>
        <end position="277"/>
    </location>
</feature>
<keyword evidence="9" id="KW-1185">Reference proteome</keyword>
<dbReference type="EMBL" id="JAATEN010000014">
    <property type="protein sequence ID" value="NJQ02457.1"/>
    <property type="molecule type" value="Genomic_DNA"/>
</dbReference>
<evidence type="ECO:0000256" key="4">
    <source>
        <dbReference type="ARBA" id="ARBA00023136"/>
    </source>
</evidence>
<dbReference type="InterPro" id="IPR008217">
    <property type="entry name" value="Ccc1_fam"/>
</dbReference>
<evidence type="ECO:0000256" key="6">
    <source>
        <dbReference type="SAM" id="MobiDB-lite"/>
    </source>
</evidence>
<evidence type="ECO:0000256" key="7">
    <source>
        <dbReference type="SAM" id="Phobius"/>
    </source>
</evidence>